<protein>
    <submittedName>
        <fullName evidence="2">Uncharacterized protein</fullName>
    </submittedName>
</protein>
<organism evidence="2">
    <name type="scientific">viral metagenome</name>
    <dbReference type="NCBI Taxonomy" id="1070528"/>
    <lineage>
        <taxon>unclassified sequences</taxon>
        <taxon>metagenomes</taxon>
        <taxon>organismal metagenomes</taxon>
    </lineage>
</organism>
<accession>A0A6C0EK82</accession>
<feature type="transmembrane region" description="Helical" evidence="1">
    <location>
        <begin position="32"/>
        <end position="49"/>
    </location>
</feature>
<dbReference type="AlphaFoldDB" id="A0A6C0EK82"/>
<name>A0A6C0EK82_9ZZZZ</name>
<feature type="transmembrane region" description="Helical" evidence="1">
    <location>
        <begin position="7"/>
        <end position="26"/>
    </location>
</feature>
<keyword evidence="1" id="KW-1133">Transmembrane helix</keyword>
<keyword evidence="1" id="KW-0472">Membrane</keyword>
<keyword evidence="1" id="KW-0812">Transmembrane</keyword>
<reference evidence="2" key="1">
    <citation type="journal article" date="2020" name="Nature">
        <title>Giant virus diversity and host interactions through global metagenomics.</title>
        <authorList>
            <person name="Schulz F."/>
            <person name="Roux S."/>
            <person name="Paez-Espino D."/>
            <person name="Jungbluth S."/>
            <person name="Walsh D.A."/>
            <person name="Denef V.J."/>
            <person name="McMahon K.D."/>
            <person name="Konstantinidis K.T."/>
            <person name="Eloe-Fadrosh E.A."/>
            <person name="Kyrpides N.C."/>
            <person name="Woyke T."/>
        </authorList>
    </citation>
    <scope>NUCLEOTIDE SEQUENCE</scope>
    <source>
        <strain evidence="2">GVMAG-M-3300000115-19</strain>
    </source>
</reference>
<proteinExistence type="predicted"/>
<dbReference type="EMBL" id="MN738842">
    <property type="protein sequence ID" value="QHT27775.1"/>
    <property type="molecule type" value="Genomic_DNA"/>
</dbReference>
<sequence length="245" mass="28218">MFNNNGIDLHLLITTILVGIIITNILNIDNSIHILLLICGLYIIVLCYSNNKETFTNILDNLRGKTNNNKFISTPEDYNNSINNNLENQSIKTNTIKDNFSSIDSSYWPQKTKKNKSPFEGLLPQQLKNRLNYLYYATSHPFKAKSYTDYLHSNNCLSKSVKHINVAREYYPQLSHDQVNFNDCLNFPKGHPMSCNLGNDKWEAEEQQVQLLSDCISNEKDLKQVVIEDFDQKKLATDTTNVFLQ</sequence>
<evidence type="ECO:0000313" key="2">
    <source>
        <dbReference type="EMBL" id="QHT27775.1"/>
    </source>
</evidence>
<evidence type="ECO:0000256" key="1">
    <source>
        <dbReference type="SAM" id="Phobius"/>
    </source>
</evidence>